<protein>
    <submittedName>
        <fullName evidence="1">Uncharacterized protein</fullName>
    </submittedName>
</protein>
<proteinExistence type="predicted"/>
<organism evidence="1 2">
    <name type="scientific">Dehalococcoides mccartyi (strain ATCC BAA-2266 / KCTC 15142 / 195)</name>
    <name type="common">Dehalococcoides ethenogenes (strain 195)</name>
    <dbReference type="NCBI Taxonomy" id="243164"/>
    <lineage>
        <taxon>Bacteria</taxon>
        <taxon>Bacillati</taxon>
        <taxon>Chloroflexota</taxon>
        <taxon>Dehalococcoidia</taxon>
        <taxon>Dehalococcoidales</taxon>
        <taxon>Dehalococcoidaceae</taxon>
        <taxon>Dehalococcoides</taxon>
    </lineage>
</organism>
<gene>
    <name evidence="1" type="ordered locus">DET1004</name>
</gene>
<reference evidence="1 2" key="1">
    <citation type="journal article" date="2005" name="Science">
        <title>Genome sequence of the PCE-dechlorinating bacterium Dehalococcoides ethenogenes.</title>
        <authorList>
            <person name="Seshadri R."/>
            <person name="Adrian L."/>
            <person name="Fouts D.E."/>
            <person name="Eisen J.A."/>
            <person name="Phillippy A.M."/>
            <person name="Methe B.A."/>
            <person name="Ward N.L."/>
            <person name="Nelson W.C."/>
            <person name="Deboy R.T."/>
            <person name="Khouri H.M."/>
            <person name="Kolonay J.F."/>
            <person name="Dodson R.J."/>
            <person name="Daugherty S.C."/>
            <person name="Brinkac L.M."/>
            <person name="Sullivan S.A."/>
            <person name="Madupu R."/>
            <person name="Nelson K.E."/>
            <person name="Kang K.H."/>
            <person name="Impraim M."/>
            <person name="Tran K."/>
            <person name="Robinson J.M."/>
            <person name="Forberger H.A."/>
            <person name="Fraser C.M."/>
            <person name="Zinder S.H."/>
            <person name="Heidelberg J.F."/>
        </authorList>
    </citation>
    <scope>NUCLEOTIDE SEQUENCE [LARGE SCALE GENOMIC DNA]</scope>
    <source>
        <strain evidence="2">ATCC BAA-2266 / KCTC 15142 / 195</strain>
    </source>
</reference>
<accession>Q3Z7S5</accession>
<keyword evidence="2" id="KW-1185">Reference proteome</keyword>
<dbReference type="Proteomes" id="UP000008289">
    <property type="component" value="Chromosome"/>
</dbReference>
<dbReference type="InParanoid" id="Q3Z7S5"/>
<evidence type="ECO:0000313" key="1">
    <source>
        <dbReference type="EMBL" id="AAW39767.1"/>
    </source>
</evidence>
<evidence type="ECO:0000313" key="2">
    <source>
        <dbReference type="Proteomes" id="UP000008289"/>
    </source>
</evidence>
<dbReference type="KEGG" id="det:DET1004"/>
<name>Q3Z7S5_DEHM1</name>
<dbReference type="AlphaFoldDB" id="Q3Z7S5"/>
<dbReference type="HOGENOM" id="CLU_3327118_0_0_0"/>
<dbReference type="EMBL" id="CP000027">
    <property type="protein sequence ID" value="AAW39767.1"/>
    <property type="molecule type" value="Genomic_DNA"/>
</dbReference>
<sequence length="43" mass="4919">MRILAYKNILKLFGRAVKYISGLHTQNCLKNGQVLCFKDGICF</sequence>